<sequence>MGEREEIGIEDAISVEGSDLTKGNDTEDTEIFKEQSYESIPALHSYQIKPSLLERFKADPVKEIIRNVQTEILTGKNYSVDNAKKWTSKIANEVNARCRELKMRRYKHIAQVILGELKGAGVKTGLRCVWDCETDGFTSELFMNDTIFCITIVFAVYLY</sequence>
<comment type="caution">
    <text evidence="2">The sequence shown here is derived from an EMBL/GenBank/DDBJ whole genome shotgun (WGS) entry which is preliminary data.</text>
</comment>
<proteinExistence type="inferred from homology"/>
<dbReference type="PANTHER" id="PTHR21255:SF7">
    <property type="entry name" value="DYNEIN LIGHT CHAIN TCTEX-TYPE PROTEIN 2B"/>
    <property type="match status" value="1"/>
</dbReference>
<reference evidence="2 3" key="1">
    <citation type="journal article" date="2021" name="BMC Biol.">
        <title>Horizontally acquired antibacterial genes associated with adaptive radiation of ladybird beetles.</title>
        <authorList>
            <person name="Li H.S."/>
            <person name="Tang X.F."/>
            <person name="Huang Y.H."/>
            <person name="Xu Z.Y."/>
            <person name="Chen M.L."/>
            <person name="Du X.Y."/>
            <person name="Qiu B.Y."/>
            <person name="Chen P.T."/>
            <person name="Zhang W."/>
            <person name="Slipinski A."/>
            <person name="Escalona H.E."/>
            <person name="Waterhouse R.M."/>
            <person name="Zwick A."/>
            <person name="Pang H."/>
        </authorList>
    </citation>
    <scope>NUCLEOTIDE SEQUENCE [LARGE SCALE GENOMIC DNA]</scope>
    <source>
        <strain evidence="2">SYSU2018</strain>
    </source>
</reference>
<dbReference type="InterPro" id="IPR038586">
    <property type="entry name" value="Tctex-1-like_sf"/>
</dbReference>
<name>A0ABD2NDA1_9CUCU</name>
<evidence type="ECO:0000313" key="3">
    <source>
        <dbReference type="Proteomes" id="UP001516400"/>
    </source>
</evidence>
<dbReference type="AlphaFoldDB" id="A0ABD2NDA1"/>
<dbReference type="Pfam" id="PF03645">
    <property type="entry name" value="Tctex-1"/>
    <property type="match status" value="1"/>
</dbReference>
<dbReference type="InterPro" id="IPR005334">
    <property type="entry name" value="Tctex-1-like"/>
</dbReference>
<protein>
    <recommendedName>
        <fullName evidence="4">Dynein light chain</fullName>
    </recommendedName>
</protein>
<comment type="similarity">
    <text evidence="1">Belongs to the dynein light chain Tctex-type family.</text>
</comment>
<keyword evidence="3" id="KW-1185">Reference proteome</keyword>
<evidence type="ECO:0000313" key="2">
    <source>
        <dbReference type="EMBL" id="KAL3276447.1"/>
    </source>
</evidence>
<dbReference type="CDD" id="cd21459">
    <property type="entry name" value="DLC-like_TCTEX1D2"/>
    <property type="match status" value="1"/>
</dbReference>
<accession>A0ABD2NDA1</accession>
<evidence type="ECO:0008006" key="4">
    <source>
        <dbReference type="Google" id="ProtNLM"/>
    </source>
</evidence>
<dbReference type="Gene3D" id="3.30.1140.40">
    <property type="entry name" value="Tctex-1"/>
    <property type="match status" value="1"/>
</dbReference>
<gene>
    <name evidence="2" type="ORF">HHI36_011828</name>
</gene>
<evidence type="ECO:0000256" key="1">
    <source>
        <dbReference type="ARBA" id="ARBA00005361"/>
    </source>
</evidence>
<organism evidence="2 3">
    <name type="scientific">Cryptolaemus montrouzieri</name>
    <dbReference type="NCBI Taxonomy" id="559131"/>
    <lineage>
        <taxon>Eukaryota</taxon>
        <taxon>Metazoa</taxon>
        <taxon>Ecdysozoa</taxon>
        <taxon>Arthropoda</taxon>
        <taxon>Hexapoda</taxon>
        <taxon>Insecta</taxon>
        <taxon>Pterygota</taxon>
        <taxon>Neoptera</taxon>
        <taxon>Endopterygota</taxon>
        <taxon>Coleoptera</taxon>
        <taxon>Polyphaga</taxon>
        <taxon>Cucujiformia</taxon>
        <taxon>Coccinelloidea</taxon>
        <taxon>Coccinellidae</taxon>
        <taxon>Scymninae</taxon>
        <taxon>Scymnini</taxon>
        <taxon>Cryptolaemus</taxon>
    </lineage>
</organism>
<dbReference type="PANTHER" id="PTHR21255">
    <property type="entry name" value="T-COMPLEX-ASSOCIATED-TESTIS-EXPRESSED 1/ DYNEIN LIGHT CHAIN"/>
    <property type="match status" value="1"/>
</dbReference>
<dbReference type="EMBL" id="JABFTP020000103">
    <property type="protein sequence ID" value="KAL3276447.1"/>
    <property type="molecule type" value="Genomic_DNA"/>
</dbReference>
<dbReference type="Proteomes" id="UP001516400">
    <property type="component" value="Unassembled WGS sequence"/>
</dbReference>